<comment type="caution">
    <text evidence="3">The sequence shown here is derived from an EMBL/GenBank/DDBJ whole genome shotgun (WGS) entry which is preliminary data.</text>
</comment>
<protein>
    <recommendedName>
        <fullName evidence="2">Calcineurin-like phosphoesterase domain-containing protein</fullName>
    </recommendedName>
</protein>
<keyword evidence="4" id="KW-1185">Reference proteome</keyword>
<name>A0A8J3HU19_9CHLR</name>
<dbReference type="EMBL" id="BNJF01000001">
    <property type="protein sequence ID" value="GHO43997.1"/>
    <property type="molecule type" value="Genomic_DNA"/>
</dbReference>
<evidence type="ECO:0000313" key="4">
    <source>
        <dbReference type="Proteomes" id="UP000612362"/>
    </source>
</evidence>
<dbReference type="AlphaFoldDB" id="A0A8J3HU19"/>
<dbReference type="Gene3D" id="3.60.21.10">
    <property type="match status" value="1"/>
</dbReference>
<dbReference type="SUPFAM" id="SSF56300">
    <property type="entry name" value="Metallo-dependent phosphatases"/>
    <property type="match status" value="1"/>
</dbReference>
<evidence type="ECO:0000259" key="2">
    <source>
        <dbReference type="Pfam" id="PF12850"/>
    </source>
</evidence>
<dbReference type="Proteomes" id="UP000612362">
    <property type="component" value="Unassembled WGS sequence"/>
</dbReference>
<reference evidence="3" key="1">
    <citation type="submission" date="2020-10" db="EMBL/GenBank/DDBJ databases">
        <title>Taxonomic study of unclassified bacteria belonging to the class Ktedonobacteria.</title>
        <authorList>
            <person name="Yabe S."/>
            <person name="Wang C.M."/>
            <person name="Zheng Y."/>
            <person name="Sakai Y."/>
            <person name="Cavaletti L."/>
            <person name="Monciardini P."/>
            <person name="Donadio S."/>
        </authorList>
    </citation>
    <scope>NUCLEOTIDE SEQUENCE</scope>
    <source>
        <strain evidence="3">SOSP1-1</strain>
    </source>
</reference>
<evidence type="ECO:0000256" key="1">
    <source>
        <dbReference type="ARBA" id="ARBA00008950"/>
    </source>
</evidence>
<gene>
    <name evidence="3" type="ORF">KSX_21600</name>
</gene>
<dbReference type="InterPro" id="IPR029052">
    <property type="entry name" value="Metallo-depent_PP-like"/>
</dbReference>
<feature type="domain" description="Calcineurin-like phosphoesterase" evidence="2">
    <location>
        <begin position="48"/>
        <end position="195"/>
    </location>
</feature>
<dbReference type="CDD" id="cd00838">
    <property type="entry name" value="MPP_superfamily"/>
    <property type="match status" value="1"/>
</dbReference>
<comment type="similarity">
    <text evidence="1">Belongs to the metallophosphoesterase superfamily. YfcE family.</text>
</comment>
<proteinExistence type="inferred from homology"/>
<organism evidence="3 4">
    <name type="scientific">Ktedonospora formicarum</name>
    <dbReference type="NCBI Taxonomy" id="2778364"/>
    <lineage>
        <taxon>Bacteria</taxon>
        <taxon>Bacillati</taxon>
        <taxon>Chloroflexota</taxon>
        <taxon>Ktedonobacteria</taxon>
        <taxon>Ktedonobacterales</taxon>
        <taxon>Ktedonobacteraceae</taxon>
        <taxon>Ktedonospora</taxon>
    </lineage>
</organism>
<accession>A0A8J3HU19</accession>
<evidence type="ECO:0000313" key="3">
    <source>
        <dbReference type="EMBL" id="GHO43997.1"/>
    </source>
</evidence>
<dbReference type="InterPro" id="IPR024654">
    <property type="entry name" value="Calcineurin-like_PHP_lpxH"/>
</dbReference>
<dbReference type="Pfam" id="PF12850">
    <property type="entry name" value="Metallophos_2"/>
    <property type="match status" value="1"/>
</dbReference>
<sequence>MNDENCGAIRYPWKFASAKRAPGRDRRGTARPDCYWWRYRLRANAGATLERLLQLGERAHFIRGNGDREVVAAFDGQPFAPAMSDEGRAITHWVARQLTSTQRDFLAALPEQIEMQVEGLGEVNFCHATIRNDEEIFTPLTPQARLETIFSEARHDTIVCGHTHIQFELKLGNLRILNAGSVGMPYAEQPGAYWLLLDSQGYKFQYTPYDGETAALEVRASGYPQAQAFADENILKIPTATEAMTIFERMAEERWSRDE</sequence>